<dbReference type="Pfam" id="PF04237">
    <property type="entry name" value="YjbR"/>
    <property type="match status" value="1"/>
</dbReference>
<dbReference type="InterPro" id="IPR038056">
    <property type="entry name" value="YjbR-like_sf"/>
</dbReference>
<organism evidence="1 2">
    <name type="scientific">Neotabrizicola shimadae</name>
    <dbReference type="NCBI Taxonomy" id="2807096"/>
    <lineage>
        <taxon>Bacteria</taxon>
        <taxon>Pseudomonadati</taxon>
        <taxon>Pseudomonadota</taxon>
        <taxon>Alphaproteobacteria</taxon>
        <taxon>Rhodobacterales</taxon>
        <taxon>Paracoccaceae</taxon>
        <taxon>Neotabrizicola</taxon>
    </lineage>
</organism>
<keyword evidence="1" id="KW-0238">DNA-binding</keyword>
<dbReference type="RefSeq" id="WP_220660458.1">
    <property type="nucleotide sequence ID" value="NZ_CP069370.1"/>
</dbReference>
<protein>
    <submittedName>
        <fullName evidence="1">MmcQ/YjbR family DNA-binding protein</fullName>
    </submittedName>
</protein>
<reference evidence="1" key="1">
    <citation type="submission" date="2021-02" db="EMBL/GenBank/DDBJ databases">
        <title>Rhodobacter shimadae sp. nov., an aerobic anoxygenic phototrophic bacterium isolated from a hot spring.</title>
        <authorList>
            <person name="Muramatsu S."/>
            <person name="Haruta S."/>
            <person name="Hirose S."/>
            <person name="Hanada S."/>
        </authorList>
    </citation>
    <scope>NUCLEOTIDE SEQUENCE</scope>
    <source>
        <strain evidence="1">N10</strain>
    </source>
</reference>
<dbReference type="KEGG" id="nsm:JO391_10555"/>
<accession>A0A8G1ECC4</accession>
<dbReference type="SUPFAM" id="SSF142906">
    <property type="entry name" value="YjbR-like"/>
    <property type="match status" value="1"/>
</dbReference>
<dbReference type="Proteomes" id="UP000826300">
    <property type="component" value="Chromosome"/>
</dbReference>
<evidence type="ECO:0000313" key="2">
    <source>
        <dbReference type="Proteomes" id="UP000826300"/>
    </source>
</evidence>
<keyword evidence="2" id="KW-1185">Reference proteome</keyword>
<gene>
    <name evidence="1" type="ORF">JO391_10555</name>
</gene>
<sequence length="119" mass="13682">MITDWQGLKALALSLDLPEVTLAHPWGHEVLKAHGKLWCYWGMMADGAVFRADKEEREILLAADPQTFFLHPHYAPHNLILVRPGRIDEGWARARLIAHWRDLAPKRWLKAWDQAQGTA</sequence>
<dbReference type="GO" id="GO:0003677">
    <property type="term" value="F:DNA binding"/>
    <property type="evidence" value="ECO:0007669"/>
    <property type="project" value="UniProtKB-KW"/>
</dbReference>
<dbReference type="AlphaFoldDB" id="A0A8G1ECC4"/>
<dbReference type="InterPro" id="IPR058532">
    <property type="entry name" value="YjbR/MT2646/Rv2570-like"/>
</dbReference>
<proteinExistence type="predicted"/>
<evidence type="ECO:0000313" key="1">
    <source>
        <dbReference type="EMBL" id="QYZ68234.1"/>
    </source>
</evidence>
<name>A0A8G1ECC4_9RHOB</name>
<dbReference type="EMBL" id="CP069370">
    <property type="protein sequence ID" value="QYZ68234.1"/>
    <property type="molecule type" value="Genomic_DNA"/>
</dbReference>